<evidence type="ECO:0000256" key="3">
    <source>
        <dbReference type="ARBA" id="ARBA00012781"/>
    </source>
</evidence>
<evidence type="ECO:0000256" key="2">
    <source>
        <dbReference type="ARBA" id="ARBA00006745"/>
    </source>
</evidence>
<name>A0A5J6LHE0_9GAMM</name>
<dbReference type="RefSeq" id="WP_151058078.1">
    <property type="nucleotide sequence ID" value="NZ_CP044222.1"/>
</dbReference>
<evidence type="ECO:0000256" key="8">
    <source>
        <dbReference type="RuleBase" id="RU366009"/>
    </source>
</evidence>
<evidence type="ECO:0000256" key="5">
    <source>
        <dbReference type="ARBA" id="ARBA00022801"/>
    </source>
</evidence>
<evidence type="ECO:0000256" key="4">
    <source>
        <dbReference type="ARBA" id="ARBA00022723"/>
    </source>
</evidence>
<comment type="pathway">
    <text evidence="1 8">Purine metabolism; guanine degradation; xanthine from guanine: step 1/1.</text>
</comment>
<dbReference type="KEGG" id="nik:F5I99_16970"/>
<keyword evidence="6 8" id="KW-0862">Zinc</keyword>
<proteinExistence type="inferred from homology"/>
<dbReference type="GO" id="GO:0006147">
    <property type="term" value="P:guanine catabolic process"/>
    <property type="evidence" value="ECO:0007669"/>
    <property type="project" value="UniProtKB-UniRule"/>
</dbReference>
<organism evidence="10 11">
    <name type="scientific">Nitrincola iocasae</name>
    <dbReference type="NCBI Taxonomy" id="2614693"/>
    <lineage>
        <taxon>Bacteria</taxon>
        <taxon>Pseudomonadati</taxon>
        <taxon>Pseudomonadota</taxon>
        <taxon>Gammaproteobacteria</taxon>
        <taxon>Oceanospirillales</taxon>
        <taxon>Oceanospirillaceae</taxon>
        <taxon>Nitrincola</taxon>
    </lineage>
</organism>
<dbReference type="InterPro" id="IPR011059">
    <property type="entry name" value="Metal-dep_hydrolase_composite"/>
</dbReference>
<keyword evidence="4 8" id="KW-0479">Metal-binding</keyword>
<dbReference type="NCBIfam" id="TIGR02967">
    <property type="entry name" value="guan_deamin"/>
    <property type="match status" value="1"/>
</dbReference>
<keyword evidence="5 8" id="KW-0378">Hydrolase</keyword>
<comment type="similarity">
    <text evidence="2 8">Belongs to the metallo-dependent hydrolases superfamily. ATZ/TRZ family.</text>
</comment>
<dbReference type="FunFam" id="3.20.20.140:FF:000022">
    <property type="entry name" value="Guanine deaminase"/>
    <property type="match status" value="1"/>
</dbReference>
<dbReference type="InterPro" id="IPR014311">
    <property type="entry name" value="Guanine_deaminase"/>
</dbReference>
<dbReference type="CDD" id="cd01303">
    <property type="entry name" value="GDEase"/>
    <property type="match status" value="1"/>
</dbReference>
<dbReference type="UniPathway" id="UPA00603">
    <property type="reaction ID" value="UER00660"/>
</dbReference>
<keyword evidence="11" id="KW-1185">Reference proteome</keyword>
<dbReference type="EC" id="3.5.4.3" evidence="3 7"/>
<evidence type="ECO:0000313" key="10">
    <source>
        <dbReference type="EMBL" id="QEW08047.1"/>
    </source>
</evidence>
<dbReference type="InterPro" id="IPR006680">
    <property type="entry name" value="Amidohydro-rel"/>
</dbReference>
<reference evidence="10 11" key="1">
    <citation type="submission" date="2019-09" db="EMBL/GenBank/DDBJ databases">
        <title>Nitrincola iocasae sp. nov., a bacterium isolated from the sediment collected at a cold seep field in South China Sea.</title>
        <authorList>
            <person name="Zhang H."/>
            <person name="Wang H."/>
            <person name="Li C."/>
        </authorList>
    </citation>
    <scope>NUCLEOTIDE SEQUENCE [LARGE SCALE GENOMIC DNA]</scope>
    <source>
        <strain evidence="10 11">KXZD1103</strain>
    </source>
</reference>
<dbReference type="GO" id="GO:0008270">
    <property type="term" value="F:zinc ion binding"/>
    <property type="evidence" value="ECO:0007669"/>
    <property type="project" value="UniProtKB-UniRule"/>
</dbReference>
<gene>
    <name evidence="10" type="primary">guaD</name>
    <name evidence="10" type="ORF">F5I99_16970</name>
</gene>
<dbReference type="AlphaFoldDB" id="A0A5J6LHE0"/>
<feature type="domain" description="Amidohydrolase-related" evidence="9">
    <location>
        <begin position="67"/>
        <end position="426"/>
    </location>
</feature>
<dbReference type="Pfam" id="PF01979">
    <property type="entry name" value="Amidohydro_1"/>
    <property type="match status" value="1"/>
</dbReference>
<dbReference type="PANTHER" id="PTHR11271">
    <property type="entry name" value="GUANINE DEAMINASE"/>
    <property type="match status" value="1"/>
</dbReference>
<dbReference type="GO" id="GO:0005829">
    <property type="term" value="C:cytosol"/>
    <property type="evidence" value="ECO:0007669"/>
    <property type="project" value="TreeGrafter"/>
</dbReference>
<comment type="function">
    <text evidence="8">Catalyzes the hydrolytic deamination of guanine, producing xanthine and ammonia.</text>
</comment>
<accession>A0A5J6LHE0</accession>
<evidence type="ECO:0000313" key="11">
    <source>
        <dbReference type="Proteomes" id="UP000325606"/>
    </source>
</evidence>
<dbReference type="InterPro" id="IPR032466">
    <property type="entry name" value="Metal_Hydrolase"/>
</dbReference>
<evidence type="ECO:0000259" key="9">
    <source>
        <dbReference type="Pfam" id="PF01979"/>
    </source>
</evidence>
<dbReference type="SUPFAM" id="SSF51556">
    <property type="entry name" value="Metallo-dependent hydrolases"/>
    <property type="match status" value="1"/>
</dbReference>
<dbReference type="Gene3D" id="2.30.40.10">
    <property type="entry name" value="Urease, subunit C, domain 1"/>
    <property type="match status" value="1"/>
</dbReference>
<comment type="catalytic activity">
    <reaction evidence="8">
        <text>guanine + H2O + H(+) = xanthine + NH4(+)</text>
        <dbReference type="Rhea" id="RHEA:14665"/>
        <dbReference type="ChEBI" id="CHEBI:15377"/>
        <dbReference type="ChEBI" id="CHEBI:15378"/>
        <dbReference type="ChEBI" id="CHEBI:16235"/>
        <dbReference type="ChEBI" id="CHEBI:17712"/>
        <dbReference type="ChEBI" id="CHEBI:28938"/>
        <dbReference type="EC" id="3.5.4.3"/>
    </reaction>
</comment>
<sequence length="433" mass="47892">MTLHAFRGSALHYLEDPLTHAEHASEFIEDALLLVEDGKIKALAPYAELRHKLEPSVKLVDYSGKLLMPGFIDLHTHYPQTEIIASYGKQLLDWLNNYTFPTEAKFSDASYAKSIAELFIDELLRNGTTTAMVFATVHKASADAFFEAAAAQNLRMIAGKVLMDRNAPADLCDTAESGYVESAELIEKWHGKQRLSYAVTPRFAPTSTPEQLHSAGQLLQTYPDVYLQSHLAENHDELAWVARLFPKARDYLDAYEQAGLLGSRCVYAHGIHLSESACERLAESATVLAHCPTSNLFLGSGLFDMQRISDAGIRYALGTDVGGGTSFSMFRTLAEAYKIQQLQQHSLHPHQSLYLATLGGARALSLDHLIGNFLPGKEADFIVVDPQATPLLSFRTAQCDSLTEMLFALTTLGDDRLIYATYILGNLAYLQER</sequence>
<dbReference type="Gene3D" id="3.20.20.140">
    <property type="entry name" value="Metal-dependent hydrolases"/>
    <property type="match status" value="1"/>
</dbReference>
<dbReference type="NCBIfam" id="NF006679">
    <property type="entry name" value="PRK09228.1"/>
    <property type="match status" value="1"/>
</dbReference>
<dbReference type="SUPFAM" id="SSF51338">
    <property type="entry name" value="Composite domain of metallo-dependent hydrolases"/>
    <property type="match status" value="1"/>
</dbReference>
<evidence type="ECO:0000256" key="7">
    <source>
        <dbReference type="NCBIfam" id="TIGR02967"/>
    </source>
</evidence>
<dbReference type="InterPro" id="IPR051607">
    <property type="entry name" value="Metallo-dep_hydrolases"/>
</dbReference>
<evidence type="ECO:0000256" key="6">
    <source>
        <dbReference type="ARBA" id="ARBA00022833"/>
    </source>
</evidence>
<protein>
    <recommendedName>
        <fullName evidence="3 7">Guanine deaminase</fullName>
        <shortName evidence="8">Guanase</shortName>
        <ecNumber evidence="3 7">3.5.4.3</ecNumber>
    </recommendedName>
    <alternativeName>
        <fullName evidence="8">Guanine aminohydrolase</fullName>
    </alternativeName>
</protein>
<evidence type="ECO:0000256" key="1">
    <source>
        <dbReference type="ARBA" id="ARBA00004984"/>
    </source>
</evidence>
<dbReference type="Proteomes" id="UP000325606">
    <property type="component" value="Chromosome"/>
</dbReference>
<dbReference type="PANTHER" id="PTHR11271:SF6">
    <property type="entry name" value="GUANINE DEAMINASE"/>
    <property type="match status" value="1"/>
</dbReference>
<comment type="cofactor">
    <cofactor evidence="8">
        <name>Zn(2+)</name>
        <dbReference type="ChEBI" id="CHEBI:29105"/>
    </cofactor>
    <text evidence="8">Binds 1 zinc ion per subunit.</text>
</comment>
<dbReference type="EMBL" id="CP044222">
    <property type="protein sequence ID" value="QEW08047.1"/>
    <property type="molecule type" value="Genomic_DNA"/>
</dbReference>
<dbReference type="GO" id="GO:0008892">
    <property type="term" value="F:guanine deaminase activity"/>
    <property type="evidence" value="ECO:0007669"/>
    <property type="project" value="UniProtKB-UniRule"/>
</dbReference>